<comment type="caution">
    <text evidence="1">The sequence shown here is derived from an EMBL/GenBank/DDBJ whole genome shotgun (WGS) entry which is preliminary data.</text>
</comment>
<dbReference type="AlphaFoldDB" id="A0A4Y3M759"/>
<gene>
    <name evidence="1" type="ORF">GRO01_26660</name>
</gene>
<reference evidence="1 2" key="1">
    <citation type="submission" date="2019-06" db="EMBL/GenBank/DDBJ databases">
        <title>Whole genome shotgun sequence of Gluconobacter roseus NBRC 3990.</title>
        <authorList>
            <person name="Hosoyama A."/>
            <person name="Uohara A."/>
            <person name="Ohji S."/>
            <person name="Ichikawa N."/>
        </authorList>
    </citation>
    <scope>NUCLEOTIDE SEQUENCE [LARGE SCALE GENOMIC DNA]</scope>
    <source>
        <strain evidence="1 2">NBRC 3990</strain>
    </source>
</reference>
<accession>A0A4Y3M759</accession>
<dbReference type="Proteomes" id="UP000320772">
    <property type="component" value="Unassembled WGS sequence"/>
</dbReference>
<organism evidence="1 2">
    <name type="scientific">Gluconobacter roseus NBRC 3990</name>
    <dbReference type="NCBI Taxonomy" id="1307950"/>
    <lineage>
        <taxon>Bacteria</taxon>
        <taxon>Pseudomonadati</taxon>
        <taxon>Pseudomonadota</taxon>
        <taxon>Alphaproteobacteria</taxon>
        <taxon>Acetobacterales</taxon>
        <taxon>Acetobacteraceae</taxon>
        <taxon>Gluconobacter</taxon>
    </lineage>
</organism>
<name>A0A4Y3M759_9PROT</name>
<proteinExistence type="predicted"/>
<evidence type="ECO:0000313" key="2">
    <source>
        <dbReference type="Proteomes" id="UP000320772"/>
    </source>
</evidence>
<dbReference type="EMBL" id="BJLY01000008">
    <property type="protein sequence ID" value="GEB05090.1"/>
    <property type="molecule type" value="Genomic_DNA"/>
</dbReference>
<sequence>MMLRVPNPNPKAMLADRGYDSNSFRQEILIHGSLPVISSRKGRLCPS</sequence>
<evidence type="ECO:0000313" key="1">
    <source>
        <dbReference type="EMBL" id="GEB05090.1"/>
    </source>
</evidence>
<protein>
    <submittedName>
        <fullName evidence="1">Uncharacterized protein</fullName>
    </submittedName>
</protein>
<keyword evidence="2" id="KW-1185">Reference proteome</keyword>